<protein>
    <recommendedName>
        <fullName evidence="1">DUF3615 domain-containing protein</fullName>
    </recommendedName>
</protein>
<proteinExistence type="predicted"/>
<dbReference type="STRING" id="4537.A0A0E0LIS9"/>
<reference evidence="2" key="1">
    <citation type="submission" date="2015-04" db="UniProtKB">
        <authorList>
            <consortium name="EnsemblPlants"/>
        </authorList>
    </citation>
    <scope>IDENTIFICATION</scope>
</reference>
<dbReference type="HOGENOM" id="CLU_062719_1_0_1"/>
<evidence type="ECO:0000259" key="1">
    <source>
        <dbReference type="Pfam" id="PF12274"/>
    </source>
</evidence>
<dbReference type="PANTHER" id="PTHR34710">
    <property type="entry name" value="OS03G0834100 PROTEIN"/>
    <property type="match status" value="1"/>
</dbReference>
<dbReference type="eggNOG" id="KOG0264">
    <property type="taxonomic scope" value="Eukaryota"/>
</dbReference>
<sequence length="203" mass="23401">MSFCHSCPAASSSGCRATCATAIGGGGDADTTRRLLRRRLRLRFAAKRKRDARMIPHVQNALRYYNARHPGGEFDAVKPLMQTRVWFRGQHWLHINFLARSRSSNKIKRFFAELHYKPLLNISGFVSLEQLPDPLPVPVAIVETCTIIEEPLDRYRRSCAFCPGQFDILHPMSDRKFVCGNDKDRFYQKLTHCNQLQFDLPFM</sequence>
<dbReference type="Pfam" id="PF12274">
    <property type="entry name" value="DUF3615"/>
    <property type="match status" value="1"/>
</dbReference>
<dbReference type="InterPro" id="IPR022059">
    <property type="entry name" value="DUF3615"/>
</dbReference>
<accession>A0A0E0LIS9</accession>
<evidence type="ECO:0000313" key="3">
    <source>
        <dbReference type="Proteomes" id="UP000026962"/>
    </source>
</evidence>
<keyword evidence="3" id="KW-1185">Reference proteome</keyword>
<name>A0A0E0LIS9_ORYPU</name>
<dbReference type="Gramene" id="OPUNC07G07830.1">
    <property type="protein sequence ID" value="OPUNC07G07830.1"/>
    <property type="gene ID" value="OPUNC07G07830"/>
</dbReference>
<dbReference type="Proteomes" id="UP000026962">
    <property type="component" value="Chromosome 7"/>
</dbReference>
<dbReference type="PANTHER" id="PTHR34710:SF10">
    <property type="entry name" value="EXPRESSED PROTEIN"/>
    <property type="match status" value="1"/>
</dbReference>
<reference evidence="2" key="2">
    <citation type="submission" date="2018-05" db="EMBL/GenBank/DDBJ databases">
        <title>OpunRS2 (Oryza punctata Reference Sequence Version 2).</title>
        <authorList>
            <person name="Zhang J."/>
            <person name="Kudrna D."/>
            <person name="Lee S."/>
            <person name="Talag J."/>
            <person name="Welchert J."/>
            <person name="Wing R.A."/>
        </authorList>
    </citation>
    <scope>NUCLEOTIDE SEQUENCE [LARGE SCALE GENOMIC DNA]</scope>
</reference>
<evidence type="ECO:0000313" key="2">
    <source>
        <dbReference type="EnsemblPlants" id="OPUNC07G07830.1"/>
    </source>
</evidence>
<dbReference type="AlphaFoldDB" id="A0A0E0LIS9"/>
<feature type="domain" description="DUF3615" evidence="1">
    <location>
        <begin position="58"/>
        <end position="171"/>
    </location>
</feature>
<organism evidence="2">
    <name type="scientific">Oryza punctata</name>
    <name type="common">Red rice</name>
    <dbReference type="NCBI Taxonomy" id="4537"/>
    <lineage>
        <taxon>Eukaryota</taxon>
        <taxon>Viridiplantae</taxon>
        <taxon>Streptophyta</taxon>
        <taxon>Embryophyta</taxon>
        <taxon>Tracheophyta</taxon>
        <taxon>Spermatophyta</taxon>
        <taxon>Magnoliopsida</taxon>
        <taxon>Liliopsida</taxon>
        <taxon>Poales</taxon>
        <taxon>Poaceae</taxon>
        <taxon>BOP clade</taxon>
        <taxon>Oryzoideae</taxon>
        <taxon>Oryzeae</taxon>
        <taxon>Oryzinae</taxon>
        <taxon>Oryza</taxon>
    </lineage>
</organism>
<dbReference type="EnsemblPlants" id="OPUNC07G07830.1">
    <property type="protein sequence ID" value="OPUNC07G07830.1"/>
    <property type="gene ID" value="OPUNC07G07830"/>
</dbReference>